<name>A0ABR0ARK4_9CRUS</name>
<comment type="caution">
    <text evidence="1">The sequence shown here is derived from an EMBL/GenBank/DDBJ whole genome shotgun (WGS) entry which is preliminary data.</text>
</comment>
<evidence type="ECO:0000313" key="2">
    <source>
        <dbReference type="Proteomes" id="UP001234178"/>
    </source>
</evidence>
<proteinExistence type="predicted"/>
<protein>
    <submittedName>
        <fullName evidence="1">Uncharacterized protein</fullName>
    </submittedName>
</protein>
<accession>A0ABR0ARK4</accession>
<reference evidence="1 2" key="1">
    <citation type="journal article" date="2023" name="Nucleic Acids Res.">
        <title>The hologenome of Daphnia magna reveals possible DNA methylation and microbiome-mediated evolution of the host genome.</title>
        <authorList>
            <person name="Chaturvedi A."/>
            <person name="Li X."/>
            <person name="Dhandapani V."/>
            <person name="Marshall H."/>
            <person name="Kissane S."/>
            <person name="Cuenca-Cambronero M."/>
            <person name="Asole G."/>
            <person name="Calvet F."/>
            <person name="Ruiz-Romero M."/>
            <person name="Marangio P."/>
            <person name="Guigo R."/>
            <person name="Rago D."/>
            <person name="Mirbahai L."/>
            <person name="Eastwood N."/>
            <person name="Colbourne J.K."/>
            <person name="Zhou J."/>
            <person name="Mallon E."/>
            <person name="Orsini L."/>
        </authorList>
    </citation>
    <scope>NUCLEOTIDE SEQUENCE [LARGE SCALE GENOMIC DNA]</scope>
    <source>
        <strain evidence="1">LRV0_1</strain>
    </source>
</reference>
<organism evidence="1 2">
    <name type="scientific">Daphnia magna</name>
    <dbReference type="NCBI Taxonomy" id="35525"/>
    <lineage>
        <taxon>Eukaryota</taxon>
        <taxon>Metazoa</taxon>
        <taxon>Ecdysozoa</taxon>
        <taxon>Arthropoda</taxon>
        <taxon>Crustacea</taxon>
        <taxon>Branchiopoda</taxon>
        <taxon>Diplostraca</taxon>
        <taxon>Cladocera</taxon>
        <taxon>Anomopoda</taxon>
        <taxon>Daphniidae</taxon>
        <taxon>Daphnia</taxon>
    </lineage>
</organism>
<evidence type="ECO:0000313" key="1">
    <source>
        <dbReference type="EMBL" id="KAK4027700.1"/>
    </source>
</evidence>
<dbReference type="Proteomes" id="UP001234178">
    <property type="component" value="Unassembled WGS sequence"/>
</dbReference>
<sequence length="60" mass="6956">MGTCIKPNRKKFTQSYIKIKTQNSDTQRVKEYELKLGQEYGETTAERKASAKSDLWWAIG</sequence>
<dbReference type="EMBL" id="JAOYFB010000038">
    <property type="protein sequence ID" value="KAK4027700.1"/>
    <property type="molecule type" value="Genomic_DNA"/>
</dbReference>
<keyword evidence="2" id="KW-1185">Reference proteome</keyword>
<gene>
    <name evidence="1" type="ORF">OUZ56_016748</name>
</gene>